<keyword evidence="2" id="KW-1185">Reference proteome</keyword>
<dbReference type="EMBL" id="HE804045">
    <property type="protein sequence ID" value="CCH32565.1"/>
    <property type="molecule type" value="Genomic_DNA"/>
</dbReference>
<dbReference type="KEGG" id="sesp:BN6_53010"/>
<dbReference type="HOGENOM" id="CLU_3276215_0_0_11"/>
<evidence type="ECO:0000313" key="1">
    <source>
        <dbReference type="EMBL" id="CCH32565.1"/>
    </source>
</evidence>
<accession>K0JXG4</accession>
<reference evidence="1 2" key="1">
    <citation type="journal article" date="2012" name="BMC Genomics">
        <title>Complete genome sequence of Saccharothrix espanaensis DSM 44229T and comparison to the other completely sequenced Pseudonocardiaceae.</title>
        <authorList>
            <person name="Strobel T."/>
            <person name="Al-Dilaimi A."/>
            <person name="Blom J."/>
            <person name="Gessner A."/>
            <person name="Kalinowski J."/>
            <person name="Luzhetska M."/>
            <person name="Puhler A."/>
            <person name="Szczepanowski R."/>
            <person name="Bechthold A."/>
            <person name="Ruckert C."/>
        </authorList>
    </citation>
    <scope>NUCLEOTIDE SEQUENCE [LARGE SCALE GENOMIC DNA]</scope>
    <source>
        <strain evidence="2">ATCC 51144 / DSM 44229 / JCM 9112 / NBRC 15066 / NRRL 15764</strain>
    </source>
</reference>
<protein>
    <submittedName>
        <fullName evidence="1">Uncharacterized protein</fullName>
    </submittedName>
</protein>
<gene>
    <name evidence="1" type="ordered locus">BN6_53010</name>
</gene>
<sequence length="41" mass="4842">MNGPMDVDRWDEPAGDRFACRYEAYLTNPRSQRRKTHSASR</sequence>
<name>K0JXG4_SACES</name>
<dbReference type="AlphaFoldDB" id="K0JXG4"/>
<proteinExistence type="predicted"/>
<evidence type="ECO:0000313" key="2">
    <source>
        <dbReference type="Proteomes" id="UP000006281"/>
    </source>
</evidence>
<dbReference type="Proteomes" id="UP000006281">
    <property type="component" value="Chromosome"/>
</dbReference>
<organism evidence="1 2">
    <name type="scientific">Saccharothrix espanaensis (strain ATCC 51144 / DSM 44229 / JCM 9112 / NBRC 15066 / NRRL 15764)</name>
    <dbReference type="NCBI Taxonomy" id="1179773"/>
    <lineage>
        <taxon>Bacteria</taxon>
        <taxon>Bacillati</taxon>
        <taxon>Actinomycetota</taxon>
        <taxon>Actinomycetes</taxon>
        <taxon>Pseudonocardiales</taxon>
        <taxon>Pseudonocardiaceae</taxon>
        <taxon>Saccharothrix</taxon>
    </lineage>
</organism>